<feature type="transmembrane region" description="Helical" evidence="7">
    <location>
        <begin position="346"/>
        <end position="364"/>
    </location>
</feature>
<evidence type="ECO:0000256" key="3">
    <source>
        <dbReference type="ARBA" id="ARBA00022475"/>
    </source>
</evidence>
<name>A0A1R0F8K7_9HYPH</name>
<feature type="transmembrane region" description="Helical" evidence="7">
    <location>
        <begin position="212"/>
        <end position="231"/>
    </location>
</feature>
<dbReference type="PANTHER" id="PTHR42718">
    <property type="entry name" value="MAJOR FACILITATOR SUPERFAMILY MULTIDRUG TRANSPORTER MFSC"/>
    <property type="match status" value="1"/>
</dbReference>
<dbReference type="EMBL" id="LXYT01000002">
    <property type="protein sequence ID" value="OLY43313.1"/>
    <property type="molecule type" value="Genomic_DNA"/>
</dbReference>
<reference evidence="9 10" key="1">
    <citation type="submission" date="2016-12" db="EMBL/GenBank/DDBJ databases">
        <title>Comparative genomics of Bartonella apis.</title>
        <authorList>
            <person name="Engel P."/>
        </authorList>
    </citation>
    <scope>NUCLEOTIDE SEQUENCE [LARGE SCALE GENOMIC DNA]</scope>
    <source>
        <strain evidence="9 10">PEB0149</strain>
    </source>
</reference>
<evidence type="ECO:0000259" key="8">
    <source>
        <dbReference type="PROSITE" id="PS50850"/>
    </source>
</evidence>
<feature type="transmembrane region" description="Helical" evidence="7">
    <location>
        <begin position="280"/>
        <end position="304"/>
    </location>
</feature>
<dbReference type="Pfam" id="PF07690">
    <property type="entry name" value="MFS_1"/>
    <property type="match status" value="1"/>
</dbReference>
<feature type="transmembrane region" description="Helical" evidence="7">
    <location>
        <begin position="61"/>
        <end position="80"/>
    </location>
</feature>
<keyword evidence="3" id="KW-1003">Cell membrane</keyword>
<dbReference type="Proteomes" id="UP000187344">
    <property type="component" value="Unassembled WGS sequence"/>
</dbReference>
<evidence type="ECO:0000256" key="7">
    <source>
        <dbReference type="SAM" id="Phobius"/>
    </source>
</evidence>
<evidence type="ECO:0000256" key="5">
    <source>
        <dbReference type="ARBA" id="ARBA00022989"/>
    </source>
</evidence>
<sequence length="483" mass="51980">MKVNLMPKTKGEHQKVSENNNSVARCVAILVAAAFFMENLDATVIATALPQMGETFATDPVNINVGMSAYMLTLGVFIPVSGWLTDRFGSRAMFSLAVFVFTLASFLCGLSPNLTVFILARILQGVGGALMVPVGRLVVLRQTPKNKLVETIALLTWPGLVAPILGPPLGGFIAQYFHWSIIFFLNIPLGLIILLLSLKIFPDEKLKTSRSFDLTGFLLTGIGLATLLFAAEKVGDSHGLSALVMACFIIGVTLLLWSIFHLKRAEAPLVSLKALSYQTFAVSIYGGTAFRMTTNAVLFILPLMAQLAMGFSPTEAGFLLMPIFIGTLAIKPFTTPLLRYFGFKRTLVVNCLFNALFLALFGTFSRDMPLSVMVGISALSGVFRSIQFTALNTIAFADIPDDEMNGANTLFSTVFQLGIGLGIALGAMSLRAGVALTGVELETSIEPFKIALYLVAFISLLPLWGLMRLKQGAGDLVAGHVKS</sequence>
<evidence type="ECO:0000256" key="6">
    <source>
        <dbReference type="ARBA" id="ARBA00023136"/>
    </source>
</evidence>
<keyword evidence="5 7" id="KW-1133">Transmembrane helix</keyword>
<organism evidence="9 10">
    <name type="scientific">Bartonella apis</name>
    <dbReference type="NCBI Taxonomy" id="1686310"/>
    <lineage>
        <taxon>Bacteria</taxon>
        <taxon>Pseudomonadati</taxon>
        <taxon>Pseudomonadota</taxon>
        <taxon>Alphaproteobacteria</taxon>
        <taxon>Hyphomicrobiales</taxon>
        <taxon>Bartonellaceae</taxon>
        <taxon>Bartonella</taxon>
    </lineage>
</organism>
<dbReference type="SUPFAM" id="SSF103473">
    <property type="entry name" value="MFS general substrate transporter"/>
    <property type="match status" value="1"/>
</dbReference>
<feature type="transmembrane region" description="Helical" evidence="7">
    <location>
        <begin position="92"/>
        <end position="112"/>
    </location>
</feature>
<evidence type="ECO:0000313" key="10">
    <source>
        <dbReference type="Proteomes" id="UP000187344"/>
    </source>
</evidence>
<comment type="subcellular location">
    <subcellularLocation>
        <location evidence="1">Cell membrane</location>
        <topology evidence="1">Multi-pass membrane protein</topology>
    </subcellularLocation>
</comment>
<gene>
    <name evidence="9" type="ORF">PEB0149_007380</name>
</gene>
<dbReference type="AlphaFoldDB" id="A0A1R0F8K7"/>
<feature type="transmembrane region" description="Helical" evidence="7">
    <location>
        <begin position="151"/>
        <end position="170"/>
    </location>
</feature>
<evidence type="ECO:0000313" key="9">
    <source>
        <dbReference type="EMBL" id="OLY43313.1"/>
    </source>
</evidence>
<feature type="transmembrane region" description="Helical" evidence="7">
    <location>
        <begin position="118"/>
        <end position="139"/>
    </location>
</feature>
<dbReference type="GO" id="GO:0005886">
    <property type="term" value="C:plasma membrane"/>
    <property type="evidence" value="ECO:0007669"/>
    <property type="project" value="UniProtKB-SubCell"/>
</dbReference>
<feature type="domain" description="Major facilitator superfamily (MFS) profile" evidence="8">
    <location>
        <begin position="27"/>
        <end position="474"/>
    </location>
</feature>
<dbReference type="PRINTS" id="PR01036">
    <property type="entry name" value="TCRTETB"/>
</dbReference>
<dbReference type="OrthoDB" id="9800416at2"/>
<dbReference type="InterPro" id="IPR011701">
    <property type="entry name" value="MFS"/>
</dbReference>
<feature type="transmembrane region" description="Helical" evidence="7">
    <location>
        <begin position="450"/>
        <end position="467"/>
    </location>
</feature>
<keyword evidence="4 7" id="KW-0812">Transmembrane</keyword>
<keyword evidence="6 7" id="KW-0472">Membrane</keyword>
<protein>
    <submittedName>
        <fullName evidence="9">Drug resistance transporter, EmrB/QacA subfamily</fullName>
    </submittedName>
</protein>
<comment type="caution">
    <text evidence="9">The sequence shown here is derived from an EMBL/GenBank/DDBJ whole genome shotgun (WGS) entry which is preliminary data.</text>
</comment>
<accession>A0A1R0F8K7</accession>
<evidence type="ECO:0000256" key="2">
    <source>
        <dbReference type="ARBA" id="ARBA00022448"/>
    </source>
</evidence>
<feature type="transmembrane region" description="Helical" evidence="7">
    <location>
        <begin position="176"/>
        <end position="200"/>
    </location>
</feature>
<dbReference type="InterPro" id="IPR004638">
    <property type="entry name" value="EmrB-like"/>
</dbReference>
<dbReference type="PROSITE" id="PS50850">
    <property type="entry name" value="MFS"/>
    <property type="match status" value="1"/>
</dbReference>
<feature type="transmembrane region" description="Helical" evidence="7">
    <location>
        <begin position="27"/>
        <end position="49"/>
    </location>
</feature>
<feature type="transmembrane region" description="Helical" evidence="7">
    <location>
        <begin position="316"/>
        <end position="334"/>
    </location>
</feature>
<evidence type="ECO:0000256" key="4">
    <source>
        <dbReference type="ARBA" id="ARBA00022692"/>
    </source>
</evidence>
<dbReference type="InterPro" id="IPR036259">
    <property type="entry name" value="MFS_trans_sf"/>
</dbReference>
<feature type="transmembrane region" description="Helical" evidence="7">
    <location>
        <begin position="237"/>
        <end position="260"/>
    </location>
</feature>
<keyword evidence="10" id="KW-1185">Reference proteome</keyword>
<feature type="transmembrane region" description="Helical" evidence="7">
    <location>
        <begin position="370"/>
        <end position="397"/>
    </location>
</feature>
<dbReference type="NCBIfam" id="TIGR00711">
    <property type="entry name" value="efflux_EmrB"/>
    <property type="match status" value="1"/>
</dbReference>
<dbReference type="Gene3D" id="1.20.1250.20">
    <property type="entry name" value="MFS general substrate transporter like domains"/>
    <property type="match status" value="1"/>
</dbReference>
<feature type="transmembrane region" description="Helical" evidence="7">
    <location>
        <begin position="409"/>
        <end position="430"/>
    </location>
</feature>
<dbReference type="Gene3D" id="1.20.1720.10">
    <property type="entry name" value="Multidrug resistance protein D"/>
    <property type="match status" value="1"/>
</dbReference>
<dbReference type="GO" id="GO:0022857">
    <property type="term" value="F:transmembrane transporter activity"/>
    <property type="evidence" value="ECO:0007669"/>
    <property type="project" value="InterPro"/>
</dbReference>
<keyword evidence="2" id="KW-0813">Transport</keyword>
<dbReference type="RefSeq" id="WP_143238521.1">
    <property type="nucleotide sequence ID" value="NZ_LXYT01000002.1"/>
</dbReference>
<proteinExistence type="predicted"/>
<dbReference type="PANTHER" id="PTHR42718:SF46">
    <property type="entry name" value="BLR6921 PROTEIN"/>
    <property type="match status" value="1"/>
</dbReference>
<evidence type="ECO:0000256" key="1">
    <source>
        <dbReference type="ARBA" id="ARBA00004651"/>
    </source>
</evidence>
<dbReference type="InterPro" id="IPR020846">
    <property type="entry name" value="MFS_dom"/>
</dbReference>